<sequence length="699" mass="77142">MIKLKGILRDASENPIPDVRIILRSVKNGDVPTGVETVIISGKDGSYETEISTGSYICYLMIDDKETAMPGYVNIYKYSGTGTLQEYLYAPCEIDARPMFLYMIDLALQQMRILVESKEEIRGYYIRAEDAASRAEAAIAASGKIYTSIEQGIAGTSSGDSFIVSFSVQNDEYKDIALGVYNNKDGSAEFVTSIYSKVVIDRIISMISKRNGNELSSGISSDGKPYFVFAPNGGLMLRGINGFIQDIDTVKNPEKYKKLAGMVDIVDESTLSENIDSEGKGYSLFAPNGGLMLRGLASSVQESIKTIANRVNSIDGGVTPPKPVESKVIPIYAIDDNGGMYSASVTLSTAVDNVTEPSHMSSWPQGKMRKNSKGVIYQGYNNTTSHGGSGMIPRIKYSEDNGKTWSDGYTVDVIPGKARGTDHWSVGVDGSDNLYSIVRARGATNKLGDTDHRLYKSTDGGKSWSYVKSLNYVTQKIGSDDFVPELYHDMLYFDGYFYTGYHFANSSRLGVLKFNPLSPDTDYQEYEFIAHGEMSTTTLVEINIDYDQFAKKFYGGIRTQSDSVPARLFYVNTDMSGLKMFDAPYSVKFNVMAVKRCGDYVYYTTIERFNTGEMKVFATYKNNYYSGDNTKFFSFNIGKIISKKPSGASNVGVQSMVEVNGDLLLSFGTQDNNDNSLVYVAKIGINNNENQITYSDIEV</sequence>
<evidence type="ECO:0000313" key="2">
    <source>
        <dbReference type="Proteomes" id="UP000827379"/>
    </source>
</evidence>
<keyword evidence="2" id="KW-1185">Reference proteome</keyword>
<accession>A0AC61TP10</accession>
<dbReference type="EMBL" id="OL539442">
    <property type="protein sequence ID" value="UGO52029.1"/>
    <property type="molecule type" value="Genomic_DNA"/>
</dbReference>
<organism evidence="1 2">
    <name type="scientific">Serratia phage vB_SmaS_Ulliraptor</name>
    <dbReference type="NCBI Taxonomy" id="2902694"/>
    <lineage>
        <taxon>Viruses</taxon>
        <taxon>Duplodnaviria</taxon>
        <taxon>Heunggongvirae</taxon>
        <taxon>Uroviricota</taxon>
        <taxon>Caudoviricetes</taxon>
        <taxon>Bonzeevirus</taxon>
        <taxon>Bonzeevirus ulliraptor</taxon>
    </lineage>
</organism>
<protein>
    <submittedName>
        <fullName evidence="1">Tailspike protein</fullName>
    </submittedName>
</protein>
<proteinExistence type="predicted"/>
<name>A0AC61TP10_9CAUD</name>
<evidence type="ECO:0000313" key="1">
    <source>
        <dbReference type="EMBL" id="UGO52029.1"/>
    </source>
</evidence>
<reference evidence="1" key="1">
    <citation type="submission" date="2021-10" db="EMBL/GenBank/DDBJ databases">
        <authorList>
            <person name="Ayers H.X."/>
            <person name="Arens D.A."/>
            <person name="Thompson D.W."/>
            <person name="Stewart J."/>
            <person name="Casjens S.R."/>
            <person name="Grose J.H."/>
        </authorList>
    </citation>
    <scope>NUCLEOTIDE SEQUENCE</scope>
</reference>
<dbReference type="Proteomes" id="UP000827379">
    <property type="component" value="Segment"/>
</dbReference>
<gene>
    <name evidence="1" type="ORF">ULLIRAPTOR_37</name>
</gene>